<dbReference type="Proteomes" id="UP000245293">
    <property type="component" value="Unassembled WGS sequence"/>
</dbReference>
<keyword evidence="2" id="KW-1185">Reference proteome</keyword>
<dbReference type="OrthoDB" id="7866390at2"/>
<evidence type="ECO:0000313" key="1">
    <source>
        <dbReference type="EMBL" id="PWG15655.1"/>
    </source>
</evidence>
<dbReference type="EMBL" id="QETF01000027">
    <property type="protein sequence ID" value="PWG15655.1"/>
    <property type="molecule type" value="Genomic_DNA"/>
</dbReference>
<gene>
    <name evidence="1" type="ORF">DFK10_15660</name>
</gene>
<name>A0A2V1NZM8_9RHOB</name>
<sequence>MTPKCGNQWVLTLEIEASNARLACYDAVFNYQQPEDKADSEAAESTETIEGENLSGNSWVLVEQEDGFTEADISYVYLESAQAGTGMQNLDALLIRCNGEGGTEILIVSSGFLGNDRLRVRYRFDDNEPISERWSPSTDGQAAFLPSGYRDFRSGLTSSDGVLIEVEAFNGARHQGEFDGLRNNTEDRDFVLSGCKSDS</sequence>
<comment type="caution">
    <text evidence="1">The sequence shown here is derived from an EMBL/GenBank/DDBJ whole genome shotgun (WGS) entry which is preliminary data.</text>
</comment>
<evidence type="ECO:0000313" key="2">
    <source>
        <dbReference type="Proteomes" id="UP000245293"/>
    </source>
</evidence>
<protein>
    <submittedName>
        <fullName evidence="1">Uncharacterized protein</fullName>
    </submittedName>
</protein>
<dbReference type="AlphaFoldDB" id="A0A2V1NZM8"/>
<proteinExistence type="predicted"/>
<accession>A0A2V1NZM8</accession>
<organism evidence="1 2">
    <name type="scientific">Salibaculum griseiflavum</name>
    <dbReference type="NCBI Taxonomy" id="1914409"/>
    <lineage>
        <taxon>Bacteria</taxon>
        <taxon>Pseudomonadati</taxon>
        <taxon>Pseudomonadota</taxon>
        <taxon>Alphaproteobacteria</taxon>
        <taxon>Rhodobacterales</taxon>
        <taxon>Roseobacteraceae</taxon>
        <taxon>Salibaculum</taxon>
    </lineage>
</organism>
<reference evidence="2" key="1">
    <citation type="submission" date="2018-05" db="EMBL/GenBank/DDBJ databases">
        <authorList>
            <person name="Du Z."/>
            <person name="Wang X."/>
        </authorList>
    </citation>
    <scope>NUCLEOTIDE SEQUENCE [LARGE SCALE GENOMIC DNA]</scope>
    <source>
        <strain evidence="2">WDS4C29</strain>
    </source>
</reference>